<dbReference type="AlphaFoldDB" id="A0A5D2R1A3"/>
<name>A0A5D2R1A3_GOSTO</name>
<dbReference type="GO" id="GO:0005829">
    <property type="term" value="C:cytosol"/>
    <property type="evidence" value="ECO:0007669"/>
    <property type="project" value="UniProtKB-SubCell"/>
</dbReference>
<reference evidence="3 4" key="1">
    <citation type="submission" date="2019-07" db="EMBL/GenBank/DDBJ databases">
        <title>WGS assembly of Gossypium tomentosum.</title>
        <authorList>
            <person name="Chen Z.J."/>
            <person name="Sreedasyam A."/>
            <person name="Ando A."/>
            <person name="Song Q."/>
            <person name="De L."/>
            <person name="Hulse-Kemp A."/>
            <person name="Ding M."/>
            <person name="Ye W."/>
            <person name="Kirkbride R."/>
            <person name="Jenkins J."/>
            <person name="Plott C."/>
            <person name="Lovell J."/>
            <person name="Lin Y.-M."/>
            <person name="Vaughn R."/>
            <person name="Liu B."/>
            <person name="Li W."/>
            <person name="Simpson S."/>
            <person name="Scheffler B."/>
            <person name="Saski C."/>
            <person name="Grover C."/>
            <person name="Hu G."/>
            <person name="Conover J."/>
            <person name="Carlson J."/>
            <person name="Shu S."/>
            <person name="Boston L."/>
            <person name="Williams M."/>
            <person name="Peterson D."/>
            <person name="Mcgee K."/>
            <person name="Jones D."/>
            <person name="Wendel J."/>
            <person name="Stelly D."/>
            <person name="Grimwood J."/>
            <person name="Schmutz J."/>
        </authorList>
    </citation>
    <scope>NUCLEOTIDE SEQUENCE [LARGE SCALE GENOMIC DNA]</scope>
    <source>
        <strain evidence="3">7179.01</strain>
    </source>
</reference>
<dbReference type="PROSITE" id="PS50405">
    <property type="entry name" value="GST_CTER"/>
    <property type="match status" value="1"/>
</dbReference>
<dbReference type="EMBL" id="CM017613">
    <property type="protein sequence ID" value="TYI33420.1"/>
    <property type="molecule type" value="Genomic_DNA"/>
</dbReference>
<dbReference type="PANTHER" id="PTHR11260:SF673">
    <property type="entry name" value="GLUTATHIONE TRANSFERASE"/>
    <property type="match status" value="1"/>
</dbReference>
<evidence type="ECO:0000259" key="2">
    <source>
        <dbReference type="PROSITE" id="PS50405"/>
    </source>
</evidence>
<evidence type="ECO:0000313" key="3">
    <source>
        <dbReference type="EMBL" id="TYI33420.1"/>
    </source>
</evidence>
<evidence type="ECO:0000313" key="4">
    <source>
        <dbReference type="Proteomes" id="UP000322667"/>
    </source>
</evidence>
<dbReference type="Proteomes" id="UP000322667">
    <property type="component" value="Chromosome A04"/>
</dbReference>
<dbReference type="Gene3D" id="1.20.1050.10">
    <property type="match status" value="1"/>
</dbReference>
<gene>
    <name evidence="3" type="ORF">ES332_A04G131700v1</name>
</gene>
<proteinExistence type="predicted"/>
<dbReference type="GO" id="GO:0004364">
    <property type="term" value="F:glutathione transferase activity"/>
    <property type="evidence" value="ECO:0007669"/>
    <property type="project" value="InterPro"/>
</dbReference>
<comment type="subcellular location">
    <subcellularLocation>
        <location evidence="1">Cytoplasm</location>
        <location evidence="1">Cytosol</location>
    </subcellularLocation>
</comment>
<sequence>MAEVSEGILLLEEAFVKLSKGRAFFGGENIGFVDIVFGSLLAWIEVIEKLSEMKLISEAKTPRLVQWADFFSAHEAVKDVSPAVDKLVEFALKLGARVLKATAPTN</sequence>
<feature type="domain" description="GST C-terminal" evidence="2">
    <location>
        <begin position="1"/>
        <end position="94"/>
    </location>
</feature>
<protein>
    <recommendedName>
        <fullName evidence="2">GST C-terminal domain-containing protein</fullName>
    </recommendedName>
</protein>
<evidence type="ECO:0000256" key="1">
    <source>
        <dbReference type="ARBA" id="ARBA00004514"/>
    </source>
</evidence>
<dbReference type="InterPro" id="IPR045074">
    <property type="entry name" value="GST_C_Tau"/>
</dbReference>
<dbReference type="Pfam" id="PF00043">
    <property type="entry name" value="GST_C"/>
    <property type="match status" value="1"/>
</dbReference>
<dbReference type="SUPFAM" id="SSF47616">
    <property type="entry name" value="GST C-terminal domain-like"/>
    <property type="match status" value="1"/>
</dbReference>
<dbReference type="InterPro" id="IPR004046">
    <property type="entry name" value="GST_C"/>
</dbReference>
<organism evidence="3 4">
    <name type="scientific">Gossypium tomentosum</name>
    <name type="common">Hawaiian cotton</name>
    <name type="synonym">Gossypium sandvicense</name>
    <dbReference type="NCBI Taxonomy" id="34277"/>
    <lineage>
        <taxon>Eukaryota</taxon>
        <taxon>Viridiplantae</taxon>
        <taxon>Streptophyta</taxon>
        <taxon>Embryophyta</taxon>
        <taxon>Tracheophyta</taxon>
        <taxon>Spermatophyta</taxon>
        <taxon>Magnoliopsida</taxon>
        <taxon>eudicotyledons</taxon>
        <taxon>Gunneridae</taxon>
        <taxon>Pentapetalae</taxon>
        <taxon>rosids</taxon>
        <taxon>malvids</taxon>
        <taxon>Malvales</taxon>
        <taxon>Malvaceae</taxon>
        <taxon>Malvoideae</taxon>
        <taxon>Gossypium</taxon>
    </lineage>
</organism>
<dbReference type="InterPro" id="IPR010987">
    <property type="entry name" value="Glutathione-S-Trfase_C-like"/>
</dbReference>
<keyword evidence="4" id="KW-1185">Reference proteome</keyword>
<dbReference type="InterPro" id="IPR036282">
    <property type="entry name" value="Glutathione-S-Trfase_C_sf"/>
</dbReference>
<dbReference type="InterPro" id="IPR045073">
    <property type="entry name" value="Omega/Tau-like"/>
</dbReference>
<dbReference type="GO" id="GO:0006749">
    <property type="term" value="P:glutathione metabolic process"/>
    <property type="evidence" value="ECO:0007669"/>
    <property type="project" value="InterPro"/>
</dbReference>
<dbReference type="CDD" id="cd03185">
    <property type="entry name" value="GST_C_Tau"/>
    <property type="match status" value="1"/>
</dbReference>
<accession>A0A5D2R1A3</accession>
<dbReference type="PANTHER" id="PTHR11260">
    <property type="entry name" value="GLUTATHIONE S-TRANSFERASE, GST, SUPERFAMILY, GST DOMAIN CONTAINING"/>
    <property type="match status" value="1"/>
</dbReference>